<name>A0A6J2UL10_CHACN</name>
<dbReference type="GO" id="GO:0043240">
    <property type="term" value="C:Fanconi anaemia nuclear complex"/>
    <property type="evidence" value="ECO:0007669"/>
    <property type="project" value="InterPro"/>
</dbReference>
<dbReference type="GO" id="GO:0006289">
    <property type="term" value="P:nucleotide-excision repair"/>
    <property type="evidence" value="ECO:0007669"/>
    <property type="project" value="TreeGrafter"/>
</dbReference>
<keyword evidence="1" id="KW-1185">Reference proteome</keyword>
<dbReference type="PANTHER" id="PTHR16798:SF0">
    <property type="entry name" value="FANCONI ANEMIA GROUP C PROTEIN"/>
    <property type="match status" value="1"/>
</dbReference>
<dbReference type="GeneID" id="115804426"/>
<dbReference type="Pfam" id="PF02106">
    <property type="entry name" value="Fanconi_C"/>
    <property type="match status" value="1"/>
</dbReference>
<dbReference type="PANTHER" id="PTHR16798">
    <property type="entry name" value="FANCONI ANEMIA GROUP C PROTEIN FANCC"/>
    <property type="match status" value="1"/>
</dbReference>
<sequence length="559" mass="62713">MGPVSESQVQFWMAKAVDWGEATSPSVQQDTGRHLGELRGFLLQVLQSLQQASSTTEAIRTLPFVGQFLGRLCWNPYVTADEQSQTLLLQCLWCLYSVEPQSAVERRANEWIRTLLCQLASEEENTVQYALISCAGLRPREYTLRTLEKMVSVLTEEIRGGCVSLTNPSERCSCENVRHVSVASVPLVTCPQASPLIGGLLKRPVTCNRGALCEEFIEAVSIAWLEKKLVIEEPALIALWCHSLTSLEGAVMSLIESVLSGADSMPQNIEDKVTDSLLAKASALDCSIFLTVNEIFRAMLMELDGNLQLHALIHTFTRCFLHTLGAQRLQESPSLKAYFPLVPLNLLTPLLTSPSEVPKETWQDHVSWISALLQKITEKKEEEDKEESPRWCRDVFEAWFLLVQCGDWVDVATQLLVLPESEGCLSLLWLIHFYHHPTNRGHQSSQQMSLGREVCDHLRMLFLGSPLPCERVVAIRDLLSSTLSSNLVLHLLLNFAIFSQGSITTCKDIMSKVLIEQRVKHVAAWAFTTIRHRLNRDASKDARVQSRLRTIQEVLGSLP</sequence>
<gene>
    <name evidence="2" type="primary">fancc</name>
</gene>
<dbReference type="OrthoDB" id="10046159at2759"/>
<dbReference type="InParanoid" id="A0A6J2UL10"/>
<dbReference type="RefSeq" id="XP_030620719.1">
    <property type="nucleotide sequence ID" value="XM_030764859.1"/>
</dbReference>
<dbReference type="InterPro" id="IPR000686">
    <property type="entry name" value="FANCC"/>
</dbReference>
<dbReference type="GO" id="GO:0034599">
    <property type="term" value="P:cellular response to oxidative stress"/>
    <property type="evidence" value="ECO:0007669"/>
    <property type="project" value="TreeGrafter"/>
</dbReference>
<organism evidence="1 2">
    <name type="scientific">Chanos chanos</name>
    <name type="common">Milkfish</name>
    <name type="synonym">Mugil chanos</name>
    <dbReference type="NCBI Taxonomy" id="29144"/>
    <lineage>
        <taxon>Eukaryota</taxon>
        <taxon>Metazoa</taxon>
        <taxon>Chordata</taxon>
        <taxon>Craniata</taxon>
        <taxon>Vertebrata</taxon>
        <taxon>Euteleostomi</taxon>
        <taxon>Actinopterygii</taxon>
        <taxon>Neopterygii</taxon>
        <taxon>Teleostei</taxon>
        <taxon>Ostariophysi</taxon>
        <taxon>Gonorynchiformes</taxon>
        <taxon>Chanidae</taxon>
        <taxon>Chanos</taxon>
    </lineage>
</organism>
<dbReference type="AlphaFoldDB" id="A0A6J2UL10"/>
<accession>A0A6J2UL10</accession>
<dbReference type="PRINTS" id="PR00494">
    <property type="entry name" value="FANCONICGENE"/>
</dbReference>
<dbReference type="CTD" id="2176"/>
<reference evidence="2" key="1">
    <citation type="submission" date="2025-08" db="UniProtKB">
        <authorList>
            <consortium name="RefSeq"/>
        </authorList>
    </citation>
    <scope>IDENTIFICATION</scope>
</reference>
<protein>
    <submittedName>
        <fullName evidence="2">Fanconi anemia group C protein</fullName>
    </submittedName>
</protein>
<dbReference type="Proteomes" id="UP000504632">
    <property type="component" value="Chromosome 1"/>
</dbReference>
<proteinExistence type="predicted"/>
<dbReference type="GO" id="GO:0036297">
    <property type="term" value="P:interstrand cross-link repair"/>
    <property type="evidence" value="ECO:0007669"/>
    <property type="project" value="InterPro"/>
</dbReference>
<evidence type="ECO:0000313" key="1">
    <source>
        <dbReference type="Proteomes" id="UP000504632"/>
    </source>
</evidence>
<evidence type="ECO:0000313" key="2">
    <source>
        <dbReference type="RefSeq" id="XP_030620719.1"/>
    </source>
</evidence>